<dbReference type="GO" id="GO:0034354">
    <property type="term" value="P:'de novo' NAD+ biosynthetic process from L-tryptophan"/>
    <property type="evidence" value="ECO:0007669"/>
    <property type="project" value="TreeGrafter"/>
</dbReference>
<keyword evidence="7" id="KW-1185">Reference proteome</keyword>
<protein>
    <recommendedName>
        <fullName evidence="5">Indoleamine 2,3-dioxygenase</fullName>
        <ecNumber evidence="5">1.13.11.52</ecNumber>
    </recommendedName>
</protein>
<evidence type="ECO:0000313" key="7">
    <source>
        <dbReference type="Proteomes" id="UP000019804"/>
    </source>
</evidence>
<dbReference type="PANTHER" id="PTHR28657">
    <property type="entry name" value="INDOLEAMINE 2,3-DIOXYGENASE"/>
    <property type="match status" value="1"/>
</dbReference>
<evidence type="ECO:0000313" key="6">
    <source>
        <dbReference type="EMBL" id="EYE99934.1"/>
    </source>
</evidence>
<comment type="catalytic activity">
    <reaction evidence="5">
        <text>L-tryptophan + O2 = N-formyl-L-kynurenine</text>
        <dbReference type="Rhea" id="RHEA:24536"/>
        <dbReference type="ChEBI" id="CHEBI:15379"/>
        <dbReference type="ChEBI" id="CHEBI:57912"/>
        <dbReference type="ChEBI" id="CHEBI:58629"/>
    </reaction>
</comment>
<evidence type="ECO:0000256" key="2">
    <source>
        <dbReference type="ARBA" id="ARBA00022723"/>
    </source>
</evidence>
<dbReference type="STRING" id="1388766.A0A017STJ7"/>
<dbReference type="GeneID" id="63701155"/>
<evidence type="ECO:0000256" key="3">
    <source>
        <dbReference type="ARBA" id="ARBA00023004"/>
    </source>
</evidence>
<dbReference type="GO" id="GO:0005737">
    <property type="term" value="C:cytoplasm"/>
    <property type="evidence" value="ECO:0007669"/>
    <property type="project" value="TreeGrafter"/>
</dbReference>
<dbReference type="GO" id="GO:0019441">
    <property type="term" value="P:L-tryptophan catabolic process to kynurenine"/>
    <property type="evidence" value="ECO:0007669"/>
    <property type="project" value="UniProtKB-UniRule"/>
</dbReference>
<dbReference type="Pfam" id="PF01231">
    <property type="entry name" value="IDO"/>
    <property type="match status" value="1"/>
</dbReference>
<dbReference type="Gene3D" id="1.20.58.480">
    <property type="match status" value="1"/>
</dbReference>
<feature type="binding site" description="proximal binding residue" evidence="4">
    <location>
        <position position="359"/>
    </location>
    <ligand>
        <name>heme b</name>
        <dbReference type="ChEBI" id="CHEBI:60344"/>
    </ligand>
    <ligandPart>
        <name>Fe</name>
        <dbReference type="ChEBI" id="CHEBI:18248"/>
    </ligandPart>
</feature>
<evidence type="ECO:0000256" key="1">
    <source>
        <dbReference type="ARBA" id="ARBA00007119"/>
    </source>
</evidence>
<keyword evidence="3 4" id="KW-0408">Iron</keyword>
<proteinExistence type="inferred from homology"/>
<dbReference type="InterPro" id="IPR000898">
    <property type="entry name" value="Indolamine_dOase"/>
</dbReference>
<keyword evidence="5" id="KW-0560">Oxidoreductase</keyword>
<dbReference type="InterPro" id="IPR037217">
    <property type="entry name" value="Trp/Indoleamine_2_3_dOase-like"/>
</dbReference>
<dbReference type="SUPFAM" id="SSF140959">
    <property type="entry name" value="Indolic compounds 2,3-dioxygenase-like"/>
    <property type="match status" value="1"/>
</dbReference>
<reference evidence="7" key="1">
    <citation type="journal article" date="2014" name="Nat. Commun.">
        <title>Genomic adaptations of the halophilic Dead Sea filamentous fungus Eurotium rubrum.</title>
        <authorList>
            <person name="Kis-Papo T."/>
            <person name="Weig A.R."/>
            <person name="Riley R."/>
            <person name="Persoh D."/>
            <person name="Salamov A."/>
            <person name="Sun H."/>
            <person name="Lipzen A."/>
            <person name="Wasser S.P."/>
            <person name="Rambold G."/>
            <person name="Grigoriev I.V."/>
            <person name="Nevo E."/>
        </authorList>
    </citation>
    <scope>NUCLEOTIDE SEQUENCE [LARGE SCALE GENOMIC DNA]</scope>
    <source>
        <strain evidence="7">CBS 135680</strain>
    </source>
</reference>
<dbReference type="PROSITE" id="PS00876">
    <property type="entry name" value="IDO_1"/>
    <property type="match status" value="1"/>
</dbReference>
<dbReference type="OrthoDB" id="540174at2759"/>
<evidence type="ECO:0000256" key="4">
    <source>
        <dbReference type="PIRSR" id="PIRSR600898-1"/>
    </source>
</evidence>
<organism evidence="6 7">
    <name type="scientific">Aspergillus ruber (strain CBS 135680)</name>
    <dbReference type="NCBI Taxonomy" id="1388766"/>
    <lineage>
        <taxon>Eukaryota</taxon>
        <taxon>Fungi</taxon>
        <taxon>Dikarya</taxon>
        <taxon>Ascomycota</taxon>
        <taxon>Pezizomycotina</taxon>
        <taxon>Eurotiomycetes</taxon>
        <taxon>Eurotiomycetidae</taxon>
        <taxon>Eurotiales</taxon>
        <taxon>Aspergillaceae</taxon>
        <taxon>Aspergillus</taxon>
        <taxon>Aspergillus subgen. Aspergillus</taxon>
    </lineage>
</organism>
<accession>A0A017STJ7</accession>
<dbReference type="GO" id="GO:0033754">
    <property type="term" value="F:indoleamine 2,3-dioxygenase activity"/>
    <property type="evidence" value="ECO:0007669"/>
    <property type="project" value="UniProtKB-EC"/>
</dbReference>
<dbReference type="GO" id="GO:0020037">
    <property type="term" value="F:heme binding"/>
    <property type="evidence" value="ECO:0007669"/>
    <property type="project" value="UniProtKB-UniRule"/>
</dbReference>
<dbReference type="PANTHER" id="PTHR28657:SF10">
    <property type="entry name" value="INDOLEAMINE 2,3-DIOXYGENASE"/>
    <property type="match status" value="1"/>
</dbReference>
<dbReference type="PROSITE" id="PS00877">
    <property type="entry name" value="IDO_2"/>
    <property type="match status" value="1"/>
</dbReference>
<dbReference type="Proteomes" id="UP000019804">
    <property type="component" value="Unassembled WGS sequence"/>
</dbReference>
<keyword evidence="4 5" id="KW-0349">Heme</keyword>
<keyword evidence="2 4" id="KW-0479">Metal-binding</keyword>
<keyword evidence="5 6" id="KW-0223">Dioxygenase</keyword>
<dbReference type="FunFam" id="1.20.58.480:FF:000004">
    <property type="entry name" value="Indoleamine 2,3-dioxygenase subfamily"/>
    <property type="match status" value="1"/>
</dbReference>
<comment type="similarity">
    <text evidence="1 5">Belongs to the indoleamine 2,3-dioxygenase family.</text>
</comment>
<name>A0A017STJ7_ASPRC</name>
<sequence>MLDTPEIVLEQFRVSPQNGFLPAIPPLRRLENPYYEPWESIVCDLPTYIKNGSIRQKIDCLPVLSTSMLEDESEWRRAYVVLAYLTHAYVWGGEKPSERLPPAISCPFLDVSSHLELPACATYAAVCLWNFAANNDQTDLTDPDDFCVNTSFTGTKDEEWFFIVSAAIEATGAKLFPIMLNAIHAVNVNDAPTVVTSLNRVCEGIRKIAIILQRMFEKCGPSVFFHQIRPFLAGSKNMATAGLPNGVFYDVGDGQGEWRQYSGGSNAQSSLIQTFDIFLGVHHSATGEVNSDAAGQQPGKTSYLQEMRSYMPGPHRRFLEMLTRLSNIRSYAMKQRPGSAVRDAYNTTAMTLGSFRDIHIQLVSRYIVMASKTRPIDDYAEKTNLATATAKHTRTTEKHKVSLTGTGGTDLIPFLRRTRDTTKAAANYMDSAIL</sequence>
<dbReference type="EC" id="1.13.11.52" evidence="5"/>
<comment type="function">
    <text evidence="5">Produces N-formyl-kynurenine through the oxidation of tryptophan.</text>
</comment>
<dbReference type="EMBL" id="KK088411">
    <property type="protein sequence ID" value="EYE99934.1"/>
    <property type="molecule type" value="Genomic_DNA"/>
</dbReference>
<gene>
    <name evidence="6" type="ORF">EURHEDRAFT_512073</name>
</gene>
<dbReference type="RefSeq" id="XP_040643622.1">
    <property type="nucleotide sequence ID" value="XM_040786031.1"/>
</dbReference>
<dbReference type="AlphaFoldDB" id="A0A017STJ7"/>
<dbReference type="HOGENOM" id="CLU_010089_0_1_1"/>
<dbReference type="GO" id="GO:0046872">
    <property type="term" value="F:metal ion binding"/>
    <property type="evidence" value="ECO:0007669"/>
    <property type="project" value="UniProtKB-UniRule"/>
</dbReference>
<evidence type="ECO:0000256" key="5">
    <source>
        <dbReference type="RuleBase" id="RU369119"/>
    </source>
</evidence>